<dbReference type="AlphaFoldDB" id="A0A150WCV6"/>
<feature type="signal peptide" evidence="2">
    <location>
        <begin position="1"/>
        <end position="22"/>
    </location>
</feature>
<gene>
    <name evidence="3" type="ORF">AZI85_10615</name>
</gene>
<feature type="region of interest" description="Disordered" evidence="1">
    <location>
        <begin position="362"/>
        <end position="394"/>
    </location>
</feature>
<sequence length="1132" mass="125249">MQTSKMTLVKALLGLSLSTVLAACNLPAPKDKETDNATAATFTAQAMADKSKALEVRVSGDFALPSSKVFNLQACVKDVAYDKAIAGHDFIIEENNTKVTSDKAGCLTWAEKINFNFLGESQYIRIERRIKGLGLHKGVQKVAFAINPWSHGENLAPVLNPDDGANIPALVNGAEESKQALKGFSADNKMTSRPLWVEDGRLFVTEQKLTTAGVELLVEMRPTPSLQLTKMNGEMVLYPLKAGSFKARLKIIHIYQQGGKEVRRLLSESPMMDVKMENASLGVKSVMSLPAIPTRGQLMLGLELEPVQAPQGLTSFDGIYLLGEYDQIKGASFLRLNTVVAQTKDFKIANYINATIAEVARKSPGTSSTAGDSKASDSQGTTTPSSSDEDGASSSEIVFDSDAYQKPKIEVSQLEFRFVRVGQEKTSTREVFYTVKACVRNGLDQKNARAHSFKVTKYRQSESEPATTVTVKTDNNSCINWDESITFKYFDCQRYLKGFVQIENADLGMKEKLEIIVNPWESMGVLARDMRYVDRSEKLVLSCTQESRPRTQVLVEGFSYNTLSYNYGIDSLLNLTVTKKIQVKMEPRLLVYSSLANGRGESERLRDGIYLLKMAVVQNRDYDSNNTYVTATQKLVTAMSGQINTEMTFQTQDLKALGNRNNMLVEIYPVDEQKVVLEGSTLRLKDDKATLDSAIDTTTGLETPTFIGPVTLNIDEASRPLRVMEPSSVNAFLLAGQGDNAGNGKFIINKIVAEGQKVAAEKRQRIQARADKTQFAKENNLEIINVKTADEKAPLVKALVGSTKLVERLIVTKADLKEIIEKGEISPATAQKLCAFWSSDYFRTMQADKGGVIYENSRMAFGMDCYNAVRKDPKRFFQTEKHILVKEVGGSQFQKGFNQGLTVGTSFALSTSHQTSKSRSTSISTKLGLSKKFLDLLSVGVDLSYTLSWSVSDSNNTNNSISVNTSTSMTVQHNVFKVRVNKHEQCAIVRLNPTLFMKDPNAGWFTGRRDYLSFLNARMSEEDMATAATRGLMICDGEIRQNAIDITENYYLIAQESNSSQMQDNGDARNRNFFIALRSKNDYNRFVLAMKGEAKMPTTATKEEDPAVQAARSMEQLFQMSGPAYPGTFLAN</sequence>
<evidence type="ECO:0000256" key="1">
    <source>
        <dbReference type="SAM" id="MobiDB-lite"/>
    </source>
</evidence>
<dbReference type="Proteomes" id="UP000075391">
    <property type="component" value="Unassembled WGS sequence"/>
</dbReference>
<organism evidence="3 4">
    <name type="scientific">Bdellovibrio bacteriovorus</name>
    <dbReference type="NCBI Taxonomy" id="959"/>
    <lineage>
        <taxon>Bacteria</taxon>
        <taxon>Pseudomonadati</taxon>
        <taxon>Bdellovibrionota</taxon>
        <taxon>Bdellovibrionia</taxon>
        <taxon>Bdellovibrionales</taxon>
        <taxon>Pseudobdellovibrionaceae</taxon>
        <taxon>Bdellovibrio</taxon>
    </lineage>
</organism>
<dbReference type="PROSITE" id="PS51257">
    <property type="entry name" value="PROKAR_LIPOPROTEIN"/>
    <property type="match status" value="1"/>
</dbReference>
<dbReference type="EMBL" id="LUKF01000018">
    <property type="protein sequence ID" value="KYG60904.1"/>
    <property type="molecule type" value="Genomic_DNA"/>
</dbReference>
<feature type="chain" id="PRO_5007572719" evidence="2">
    <location>
        <begin position="23"/>
        <end position="1132"/>
    </location>
</feature>
<keyword evidence="2" id="KW-0732">Signal</keyword>
<accession>A0A150WCV6</accession>
<comment type="caution">
    <text evidence="3">The sequence shown here is derived from an EMBL/GenBank/DDBJ whole genome shotgun (WGS) entry which is preliminary data.</text>
</comment>
<dbReference type="RefSeq" id="WP_063244747.1">
    <property type="nucleotide sequence ID" value="NZ_LUKF01000018.1"/>
</dbReference>
<evidence type="ECO:0000313" key="3">
    <source>
        <dbReference type="EMBL" id="KYG60904.1"/>
    </source>
</evidence>
<evidence type="ECO:0000313" key="4">
    <source>
        <dbReference type="Proteomes" id="UP000075391"/>
    </source>
</evidence>
<reference evidence="3 4" key="1">
    <citation type="submission" date="2016-03" db="EMBL/GenBank/DDBJ databases">
        <authorList>
            <person name="Ploux O."/>
        </authorList>
    </citation>
    <scope>NUCLEOTIDE SEQUENCE [LARGE SCALE GENOMIC DNA]</scope>
    <source>
        <strain evidence="3 4">BER2</strain>
    </source>
</reference>
<name>A0A150WCV6_BDEBC</name>
<feature type="compositionally biased region" description="Polar residues" evidence="1">
    <location>
        <begin position="364"/>
        <end position="384"/>
    </location>
</feature>
<protein>
    <submittedName>
        <fullName evidence="3">Uncharacterized protein</fullName>
    </submittedName>
</protein>
<evidence type="ECO:0000256" key="2">
    <source>
        <dbReference type="SAM" id="SignalP"/>
    </source>
</evidence>
<proteinExistence type="predicted"/>